<accession>A0A0F9AD29</accession>
<feature type="non-terminal residue" evidence="1">
    <location>
        <position position="1"/>
    </location>
</feature>
<reference evidence="1" key="1">
    <citation type="journal article" date="2015" name="Nature">
        <title>Complex archaea that bridge the gap between prokaryotes and eukaryotes.</title>
        <authorList>
            <person name="Spang A."/>
            <person name="Saw J.H."/>
            <person name="Jorgensen S.L."/>
            <person name="Zaremba-Niedzwiedzka K."/>
            <person name="Martijn J."/>
            <person name="Lind A.E."/>
            <person name="van Eijk R."/>
            <person name="Schleper C."/>
            <person name="Guy L."/>
            <person name="Ettema T.J."/>
        </authorList>
    </citation>
    <scope>NUCLEOTIDE SEQUENCE</scope>
</reference>
<name>A0A0F9AD29_9ZZZZ</name>
<dbReference type="AlphaFoldDB" id="A0A0F9AD29"/>
<organism evidence="1">
    <name type="scientific">marine sediment metagenome</name>
    <dbReference type="NCBI Taxonomy" id="412755"/>
    <lineage>
        <taxon>unclassified sequences</taxon>
        <taxon>metagenomes</taxon>
        <taxon>ecological metagenomes</taxon>
    </lineage>
</organism>
<protein>
    <submittedName>
        <fullName evidence="1">Uncharacterized protein</fullName>
    </submittedName>
</protein>
<dbReference type="EMBL" id="LAZR01055441">
    <property type="protein sequence ID" value="KKK76359.1"/>
    <property type="molecule type" value="Genomic_DNA"/>
</dbReference>
<proteinExistence type="predicted"/>
<evidence type="ECO:0000313" key="1">
    <source>
        <dbReference type="EMBL" id="KKK76359.1"/>
    </source>
</evidence>
<sequence>SVLTQLDAWIHGWTVENLKPDLEWVERESS</sequence>
<comment type="caution">
    <text evidence="1">The sequence shown here is derived from an EMBL/GenBank/DDBJ whole genome shotgun (WGS) entry which is preliminary data.</text>
</comment>
<gene>
    <name evidence="1" type="ORF">LCGC14_2864470</name>
</gene>